<feature type="domain" description="Alpha-D-phosphohexomutase alpha/beta/alpha" evidence="5">
    <location>
        <begin position="10"/>
        <end position="134"/>
    </location>
</feature>
<evidence type="ECO:0000259" key="5">
    <source>
        <dbReference type="Pfam" id="PF02878"/>
    </source>
</evidence>
<evidence type="ECO:0000256" key="3">
    <source>
        <dbReference type="ARBA" id="ARBA00022553"/>
    </source>
</evidence>
<dbReference type="PRINTS" id="PR00509">
    <property type="entry name" value="PGMPMM"/>
</dbReference>
<dbReference type="InterPro" id="IPR050060">
    <property type="entry name" value="Phosphoglucosamine_mutase"/>
</dbReference>
<dbReference type="InterPro" id="IPR005844">
    <property type="entry name" value="A-D-PHexomutase_a/b/a-I"/>
</dbReference>
<gene>
    <name evidence="8" type="ORF">E6K73_07420</name>
</gene>
<feature type="domain" description="Alpha-D-phosphohexomutase alpha/beta/alpha" evidence="7">
    <location>
        <begin position="272"/>
        <end position="367"/>
    </location>
</feature>
<feature type="domain" description="Alpha-D-phosphohexomutase alpha/beta/alpha" evidence="6">
    <location>
        <begin position="163"/>
        <end position="255"/>
    </location>
</feature>
<dbReference type="PANTHER" id="PTHR42946:SF1">
    <property type="entry name" value="PHOSPHOGLUCOMUTASE (ALPHA-D-GLUCOSE-1,6-BISPHOSPHATE-DEPENDENT)"/>
    <property type="match status" value="1"/>
</dbReference>
<keyword evidence="4" id="KW-0460">Magnesium</keyword>
<dbReference type="Gene3D" id="3.40.120.10">
    <property type="entry name" value="Alpha-D-Glucose-1,6-Bisphosphate, subunit A, domain 3"/>
    <property type="match status" value="3"/>
</dbReference>
<dbReference type="AlphaFoldDB" id="A0A538SGY5"/>
<dbReference type="PROSITE" id="PS00710">
    <property type="entry name" value="PGM_PMM"/>
    <property type="match status" value="1"/>
</dbReference>
<dbReference type="GO" id="GO:0008966">
    <property type="term" value="F:phosphoglucosamine mutase activity"/>
    <property type="evidence" value="ECO:0007669"/>
    <property type="project" value="TreeGrafter"/>
</dbReference>
<evidence type="ECO:0000256" key="2">
    <source>
        <dbReference type="ARBA" id="ARBA00010231"/>
    </source>
</evidence>
<dbReference type="GO" id="GO:0005829">
    <property type="term" value="C:cytosol"/>
    <property type="evidence" value="ECO:0007669"/>
    <property type="project" value="TreeGrafter"/>
</dbReference>
<name>A0A538SGY5_UNCEI</name>
<organism evidence="8 9">
    <name type="scientific">Eiseniibacteriota bacterium</name>
    <dbReference type="NCBI Taxonomy" id="2212470"/>
    <lineage>
        <taxon>Bacteria</taxon>
        <taxon>Candidatus Eiseniibacteriota</taxon>
    </lineage>
</organism>
<reference evidence="8 9" key="1">
    <citation type="journal article" date="2019" name="Nat. Microbiol.">
        <title>Mediterranean grassland soil C-N compound turnover is dependent on rainfall and depth, and is mediated by genomically divergent microorganisms.</title>
        <authorList>
            <person name="Diamond S."/>
            <person name="Andeer P.F."/>
            <person name="Li Z."/>
            <person name="Crits-Christoph A."/>
            <person name="Burstein D."/>
            <person name="Anantharaman K."/>
            <person name="Lane K.R."/>
            <person name="Thomas B.C."/>
            <person name="Pan C."/>
            <person name="Northen T.R."/>
            <person name="Banfield J.F."/>
        </authorList>
    </citation>
    <scope>NUCLEOTIDE SEQUENCE [LARGE SCALE GENOMIC DNA]</scope>
    <source>
        <strain evidence="8">WS_3</strain>
    </source>
</reference>
<dbReference type="GO" id="GO:0004615">
    <property type="term" value="F:phosphomannomutase activity"/>
    <property type="evidence" value="ECO:0007669"/>
    <property type="project" value="TreeGrafter"/>
</dbReference>
<sequence length="368" mass="38590">MTTPLMISVAGIRGIVGESLTPPVVARFAAAFAGVLPPGPVVVGRDARRSGPLVHRAVAAGLMGAGRDVVDLGLATTPTTQVAVEHLRAAGGVILTASHNPAPWNALKFLSSRGEFLGPDEGAAVRARYEAGEERWQPFDRLGSESQEARALDWHLEQVLGLEFIDRATIRQRSLRVVVDGCSSVGGFAVPRLLRELGVDVVELDCIPDGNFTRELEPLAEHLGALCRKVVESGADFGVALDPDADRAAFVDHAGTPLGEEYTVALGTSVVLRKRSGPVVTNLSTSRILDAVCAQAGVPLHRTPVGEAHVVAEMRRRGAVAGGEGNGGMIVPAAHYGRDGLVAAALVCHAVAASGRRLRELADELPPR</sequence>
<evidence type="ECO:0000313" key="8">
    <source>
        <dbReference type="EMBL" id="TMQ50634.1"/>
    </source>
</evidence>
<dbReference type="InterPro" id="IPR016066">
    <property type="entry name" value="A-D-PHexomutase_CS"/>
</dbReference>
<evidence type="ECO:0000259" key="6">
    <source>
        <dbReference type="Pfam" id="PF02879"/>
    </source>
</evidence>
<dbReference type="SUPFAM" id="SSF53738">
    <property type="entry name" value="Phosphoglucomutase, first 3 domains"/>
    <property type="match status" value="3"/>
</dbReference>
<dbReference type="Proteomes" id="UP000320184">
    <property type="component" value="Unassembled WGS sequence"/>
</dbReference>
<dbReference type="Pfam" id="PF02880">
    <property type="entry name" value="PGM_PMM_III"/>
    <property type="match status" value="1"/>
</dbReference>
<dbReference type="GO" id="GO:0009252">
    <property type="term" value="P:peptidoglycan biosynthetic process"/>
    <property type="evidence" value="ECO:0007669"/>
    <property type="project" value="TreeGrafter"/>
</dbReference>
<evidence type="ECO:0000256" key="4">
    <source>
        <dbReference type="RuleBase" id="RU004326"/>
    </source>
</evidence>
<evidence type="ECO:0000259" key="7">
    <source>
        <dbReference type="Pfam" id="PF02880"/>
    </source>
</evidence>
<dbReference type="Pfam" id="PF02879">
    <property type="entry name" value="PGM_PMM_II"/>
    <property type="match status" value="1"/>
</dbReference>
<dbReference type="InterPro" id="IPR005841">
    <property type="entry name" value="Alpha-D-phosphohexomutase_SF"/>
</dbReference>
<dbReference type="EMBL" id="VBOT01000094">
    <property type="protein sequence ID" value="TMQ50634.1"/>
    <property type="molecule type" value="Genomic_DNA"/>
</dbReference>
<evidence type="ECO:0000256" key="1">
    <source>
        <dbReference type="ARBA" id="ARBA00001946"/>
    </source>
</evidence>
<keyword evidence="3" id="KW-0597">Phosphoprotein</keyword>
<dbReference type="GO" id="GO:0006048">
    <property type="term" value="P:UDP-N-acetylglucosamine biosynthetic process"/>
    <property type="evidence" value="ECO:0007669"/>
    <property type="project" value="TreeGrafter"/>
</dbReference>
<comment type="similarity">
    <text evidence="2 4">Belongs to the phosphohexose mutase family.</text>
</comment>
<dbReference type="InterPro" id="IPR016055">
    <property type="entry name" value="A-D-PHexomutase_a/b/a-I/II/III"/>
</dbReference>
<proteinExistence type="inferred from homology"/>
<dbReference type="GO" id="GO:0000287">
    <property type="term" value="F:magnesium ion binding"/>
    <property type="evidence" value="ECO:0007669"/>
    <property type="project" value="InterPro"/>
</dbReference>
<dbReference type="Pfam" id="PF02878">
    <property type="entry name" value="PGM_PMM_I"/>
    <property type="match status" value="1"/>
</dbReference>
<protein>
    <submittedName>
        <fullName evidence="8">Phosphoglucosamine mutase</fullName>
    </submittedName>
</protein>
<dbReference type="InterPro" id="IPR005845">
    <property type="entry name" value="A-D-PHexomutase_a/b/a-II"/>
</dbReference>
<comment type="cofactor">
    <cofactor evidence="1">
        <name>Mg(2+)</name>
        <dbReference type="ChEBI" id="CHEBI:18420"/>
    </cofactor>
</comment>
<comment type="caution">
    <text evidence="8">The sequence shown here is derived from an EMBL/GenBank/DDBJ whole genome shotgun (WGS) entry which is preliminary data.</text>
</comment>
<keyword evidence="4" id="KW-0479">Metal-binding</keyword>
<dbReference type="PANTHER" id="PTHR42946">
    <property type="entry name" value="PHOSPHOHEXOSE MUTASE"/>
    <property type="match status" value="1"/>
</dbReference>
<evidence type="ECO:0000313" key="9">
    <source>
        <dbReference type="Proteomes" id="UP000320184"/>
    </source>
</evidence>
<dbReference type="GO" id="GO:0005975">
    <property type="term" value="P:carbohydrate metabolic process"/>
    <property type="evidence" value="ECO:0007669"/>
    <property type="project" value="InterPro"/>
</dbReference>
<dbReference type="InterPro" id="IPR005846">
    <property type="entry name" value="A-D-PHexomutase_a/b/a-III"/>
</dbReference>
<accession>A0A538SGY5</accession>